<comment type="subcellular location">
    <subcellularLocation>
        <location evidence="1">Membrane</location>
        <topology evidence="1">Multi-pass membrane protein</topology>
    </subcellularLocation>
</comment>
<feature type="transmembrane region" description="Helical" evidence="7">
    <location>
        <begin position="136"/>
        <end position="153"/>
    </location>
</feature>
<keyword evidence="2" id="KW-0813">Transport</keyword>
<dbReference type="FunFam" id="1.20.1250.20:FF:000013">
    <property type="entry name" value="MFS general substrate transporter"/>
    <property type="match status" value="1"/>
</dbReference>
<evidence type="ECO:0000313" key="9">
    <source>
        <dbReference type="EMBL" id="KAJ8474827.1"/>
    </source>
</evidence>
<feature type="transmembrane region" description="Helical" evidence="7">
    <location>
        <begin position="415"/>
        <end position="436"/>
    </location>
</feature>
<dbReference type="InterPro" id="IPR020846">
    <property type="entry name" value="MFS_dom"/>
</dbReference>
<dbReference type="EMBL" id="JAPEVG010000176">
    <property type="protein sequence ID" value="KAJ8474827.1"/>
    <property type="molecule type" value="Genomic_DNA"/>
</dbReference>
<evidence type="ECO:0000313" key="10">
    <source>
        <dbReference type="Proteomes" id="UP001215151"/>
    </source>
</evidence>
<organism evidence="9 10">
    <name type="scientific">Trametes cubensis</name>
    <dbReference type="NCBI Taxonomy" id="1111947"/>
    <lineage>
        <taxon>Eukaryota</taxon>
        <taxon>Fungi</taxon>
        <taxon>Dikarya</taxon>
        <taxon>Basidiomycota</taxon>
        <taxon>Agaricomycotina</taxon>
        <taxon>Agaricomycetes</taxon>
        <taxon>Polyporales</taxon>
        <taxon>Polyporaceae</taxon>
        <taxon>Trametes</taxon>
    </lineage>
</organism>
<evidence type="ECO:0000256" key="4">
    <source>
        <dbReference type="ARBA" id="ARBA00022989"/>
    </source>
</evidence>
<feature type="transmembrane region" description="Helical" evidence="7">
    <location>
        <begin position="159"/>
        <end position="178"/>
    </location>
</feature>
<reference evidence="9" key="1">
    <citation type="submission" date="2022-11" db="EMBL/GenBank/DDBJ databases">
        <title>Genome Sequence of Cubamyces cubensis.</title>
        <authorList>
            <person name="Buettner E."/>
        </authorList>
    </citation>
    <scope>NUCLEOTIDE SEQUENCE</scope>
    <source>
        <strain evidence="9">MPL-01</strain>
    </source>
</reference>
<evidence type="ECO:0000259" key="8">
    <source>
        <dbReference type="PROSITE" id="PS50850"/>
    </source>
</evidence>
<dbReference type="PANTHER" id="PTHR43791">
    <property type="entry name" value="PERMEASE-RELATED"/>
    <property type="match status" value="1"/>
</dbReference>
<dbReference type="PROSITE" id="PS50850">
    <property type="entry name" value="MFS"/>
    <property type="match status" value="1"/>
</dbReference>
<dbReference type="SUPFAM" id="SSF103473">
    <property type="entry name" value="MFS general substrate transporter"/>
    <property type="match status" value="1"/>
</dbReference>
<accession>A0AAD7TR24</accession>
<feature type="transmembrane region" description="Helical" evidence="7">
    <location>
        <begin position="484"/>
        <end position="504"/>
    </location>
</feature>
<feature type="transmembrane region" description="Helical" evidence="7">
    <location>
        <begin position="255"/>
        <end position="276"/>
    </location>
</feature>
<feature type="transmembrane region" description="Helical" evidence="7">
    <location>
        <begin position="223"/>
        <end position="243"/>
    </location>
</feature>
<evidence type="ECO:0000256" key="2">
    <source>
        <dbReference type="ARBA" id="ARBA00022448"/>
    </source>
</evidence>
<protein>
    <recommendedName>
        <fullName evidence="8">Major facilitator superfamily (MFS) profile domain-containing protein</fullName>
    </recommendedName>
</protein>
<name>A0AAD7TR24_9APHY</name>
<feature type="transmembrane region" description="Helical" evidence="7">
    <location>
        <begin position="190"/>
        <end position="211"/>
    </location>
</feature>
<keyword evidence="10" id="KW-1185">Reference proteome</keyword>
<sequence>MSDARAKRLSQDGSVEKAVIEVLEERSASPSSGVPAENQDAQLPSPPNLTEEEERRIWRKVDMRLLPILTIMYLVGSVDRSNIGYRLAVEGNAKLQGLLTELELTGNKYNIALTMYFVVFVFDLHSPRQVCTPRVMLKVILLLFIYVFLSLLLKKLRPSRWLPGVTLAWGIIATLMGLVKTYHQLLSLRVLLGIAEAGLPPGAFYFITMWYPRHMVQYRIGMFWGGATFAGAFSGLLAFAISFMSGKAGLLGWSWIFIIEGLITIVVAITAFFVLVDLPDTATFLTPEERAYVVHKKKYDNSSVGEEEHFELRQLWETLTDWRVIVCALINASVITPVYGITLFLPSIINGFGFNTVISQLLSVPPYVVATAAVIGWSKWSDNVKTRSPFILSGLLLCLAGFVINVADVSIGVKYFGTFLVVIGSYAGFPGNVSWLGNNVVGHYRRGIAIGTQVMFANTGGAIACNIYRVQDAPRYLLGHLVEIGFVSMGLLLLPIVVVTYVRANARRDALQREAEEKGMKVDYTPEELRRMGSNAPDFRFTL</sequence>
<dbReference type="Gene3D" id="1.20.1250.20">
    <property type="entry name" value="MFS general substrate transporter like domains"/>
    <property type="match status" value="2"/>
</dbReference>
<dbReference type="InterPro" id="IPR036259">
    <property type="entry name" value="MFS_trans_sf"/>
</dbReference>
<dbReference type="Proteomes" id="UP001215151">
    <property type="component" value="Unassembled WGS sequence"/>
</dbReference>
<evidence type="ECO:0000256" key="5">
    <source>
        <dbReference type="ARBA" id="ARBA00023136"/>
    </source>
</evidence>
<evidence type="ECO:0000256" key="3">
    <source>
        <dbReference type="ARBA" id="ARBA00022692"/>
    </source>
</evidence>
<feature type="transmembrane region" description="Helical" evidence="7">
    <location>
        <begin position="322"/>
        <end position="345"/>
    </location>
</feature>
<evidence type="ECO:0000256" key="6">
    <source>
        <dbReference type="SAM" id="MobiDB-lite"/>
    </source>
</evidence>
<dbReference type="AlphaFoldDB" id="A0AAD7TR24"/>
<dbReference type="Pfam" id="PF07690">
    <property type="entry name" value="MFS_1"/>
    <property type="match status" value="1"/>
</dbReference>
<dbReference type="PANTHER" id="PTHR43791:SF18">
    <property type="entry name" value="NICOTINIC ACID TRANSPORTER TNA1, PUTATIVE (AFU_ORTHOLOGUE AFUA_3G03820)-RELATED"/>
    <property type="match status" value="1"/>
</dbReference>
<keyword evidence="4 7" id="KW-1133">Transmembrane helix</keyword>
<evidence type="ECO:0000256" key="7">
    <source>
        <dbReference type="SAM" id="Phobius"/>
    </source>
</evidence>
<feature type="transmembrane region" description="Helical" evidence="7">
    <location>
        <begin position="108"/>
        <end position="124"/>
    </location>
</feature>
<feature type="domain" description="Major facilitator superfamily (MFS) profile" evidence="8">
    <location>
        <begin position="65"/>
        <end position="507"/>
    </location>
</feature>
<feature type="transmembrane region" description="Helical" evidence="7">
    <location>
        <begin position="357"/>
        <end position="378"/>
    </location>
</feature>
<gene>
    <name evidence="9" type="ORF">ONZ51_g6961</name>
</gene>
<dbReference type="InterPro" id="IPR011701">
    <property type="entry name" value="MFS"/>
</dbReference>
<feature type="transmembrane region" description="Helical" evidence="7">
    <location>
        <begin position="390"/>
        <end position="408"/>
    </location>
</feature>
<keyword evidence="3 7" id="KW-0812">Transmembrane</keyword>
<feature type="region of interest" description="Disordered" evidence="6">
    <location>
        <begin position="24"/>
        <end position="51"/>
    </location>
</feature>
<comment type="caution">
    <text evidence="9">The sequence shown here is derived from an EMBL/GenBank/DDBJ whole genome shotgun (WGS) entry which is preliminary data.</text>
</comment>
<proteinExistence type="predicted"/>
<keyword evidence="5 7" id="KW-0472">Membrane</keyword>
<evidence type="ECO:0000256" key="1">
    <source>
        <dbReference type="ARBA" id="ARBA00004141"/>
    </source>
</evidence>
<dbReference type="GO" id="GO:0022857">
    <property type="term" value="F:transmembrane transporter activity"/>
    <property type="evidence" value="ECO:0007669"/>
    <property type="project" value="InterPro"/>
</dbReference>
<dbReference type="GO" id="GO:0016020">
    <property type="term" value="C:membrane"/>
    <property type="evidence" value="ECO:0007669"/>
    <property type="project" value="UniProtKB-SubCell"/>
</dbReference>